<sequence length="70" mass="8299">RMNKLVEGKRIDTQPINHFIKRLYGITLTQDNIIKETSSQLVFEAGQVTYWNSRIIEYQTLPFKQPIDMK</sequence>
<evidence type="ECO:0000313" key="2">
    <source>
        <dbReference type="Proteomes" id="UP000789920"/>
    </source>
</evidence>
<comment type="caution">
    <text evidence="1">The sequence shown here is derived from an EMBL/GenBank/DDBJ whole genome shotgun (WGS) entry which is preliminary data.</text>
</comment>
<name>A0ACA9SXR5_9GLOM</name>
<proteinExistence type="predicted"/>
<protein>
    <submittedName>
        <fullName evidence="1">22883_t:CDS:1</fullName>
    </submittedName>
</protein>
<feature type="non-terminal residue" evidence="1">
    <location>
        <position position="1"/>
    </location>
</feature>
<gene>
    <name evidence="1" type="ORF">RPERSI_LOCUS36764</name>
</gene>
<keyword evidence="2" id="KW-1185">Reference proteome</keyword>
<organism evidence="1 2">
    <name type="scientific">Racocetra persica</name>
    <dbReference type="NCBI Taxonomy" id="160502"/>
    <lineage>
        <taxon>Eukaryota</taxon>
        <taxon>Fungi</taxon>
        <taxon>Fungi incertae sedis</taxon>
        <taxon>Mucoromycota</taxon>
        <taxon>Glomeromycotina</taxon>
        <taxon>Glomeromycetes</taxon>
        <taxon>Diversisporales</taxon>
        <taxon>Gigasporaceae</taxon>
        <taxon>Racocetra</taxon>
    </lineage>
</organism>
<dbReference type="EMBL" id="CAJVQC010178351">
    <property type="protein sequence ID" value="CAG8851835.1"/>
    <property type="molecule type" value="Genomic_DNA"/>
</dbReference>
<dbReference type="Proteomes" id="UP000789920">
    <property type="component" value="Unassembled WGS sequence"/>
</dbReference>
<reference evidence="1" key="1">
    <citation type="submission" date="2021-06" db="EMBL/GenBank/DDBJ databases">
        <authorList>
            <person name="Kallberg Y."/>
            <person name="Tangrot J."/>
            <person name="Rosling A."/>
        </authorList>
    </citation>
    <scope>NUCLEOTIDE SEQUENCE</scope>
    <source>
        <strain evidence="1">MA461A</strain>
    </source>
</reference>
<evidence type="ECO:0000313" key="1">
    <source>
        <dbReference type="EMBL" id="CAG8851835.1"/>
    </source>
</evidence>
<accession>A0ACA9SXR5</accession>